<dbReference type="SUPFAM" id="SSF46785">
    <property type="entry name" value="Winged helix' DNA-binding domain"/>
    <property type="match status" value="1"/>
</dbReference>
<dbReference type="CDD" id="cd00090">
    <property type="entry name" value="HTH_ARSR"/>
    <property type="match status" value="1"/>
</dbReference>
<dbReference type="NCBIfam" id="NF033788">
    <property type="entry name" value="HTH_metalloreg"/>
    <property type="match status" value="1"/>
</dbReference>
<keyword evidence="3" id="KW-1185">Reference proteome</keyword>
<gene>
    <name evidence="2" type="ORF">IGS68_08005</name>
</gene>
<dbReference type="SMART" id="SM00418">
    <property type="entry name" value="HTH_ARSR"/>
    <property type="match status" value="1"/>
</dbReference>
<proteinExistence type="predicted"/>
<dbReference type="Pfam" id="PF12840">
    <property type="entry name" value="HTH_20"/>
    <property type="match status" value="1"/>
</dbReference>
<dbReference type="PANTHER" id="PTHR38600:SF2">
    <property type="entry name" value="SLL0088 PROTEIN"/>
    <property type="match status" value="1"/>
</dbReference>
<evidence type="ECO:0000259" key="1">
    <source>
        <dbReference type="PROSITE" id="PS50987"/>
    </source>
</evidence>
<organism evidence="2 3">
    <name type="scientific">Skermanella cutis</name>
    <dbReference type="NCBI Taxonomy" id="2775420"/>
    <lineage>
        <taxon>Bacteria</taxon>
        <taxon>Pseudomonadati</taxon>
        <taxon>Pseudomonadota</taxon>
        <taxon>Alphaproteobacteria</taxon>
        <taxon>Rhodospirillales</taxon>
        <taxon>Azospirillaceae</taxon>
        <taxon>Skermanella</taxon>
    </lineage>
</organism>
<accession>A0ABX7BDN0</accession>
<reference evidence="2" key="1">
    <citation type="submission" date="2021-02" db="EMBL/GenBank/DDBJ databases">
        <title>Skermanella TT6 skin isolate.</title>
        <authorList>
            <person name="Lee K."/>
            <person name="Ganzorig M."/>
        </authorList>
    </citation>
    <scope>NUCLEOTIDE SEQUENCE</scope>
    <source>
        <strain evidence="2">TT6</strain>
    </source>
</reference>
<sequence>MVERETTNLDLVFQALADPTRRAMLRDLASGERRIGELAAPFSMSLEAASKHVRVLERAGLVRRQVRGRAHVCRIEPAPLVAAQDWIRFYERFWSGRLDALEALLKAEPTEETTDRGGSE</sequence>
<dbReference type="InterPro" id="IPR001845">
    <property type="entry name" value="HTH_ArsR_DNA-bd_dom"/>
</dbReference>
<dbReference type="PROSITE" id="PS50987">
    <property type="entry name" value="HTH_ARSR_2"/>
    <property type="match status" value="1"/>
</dbReference>
<evidence type="ECO:0000313" key="2">
    <source>
        <dbReference type="EMBL" id="QQP91141.1"/>
    </source>
</evidence>
<dbReference type="PANTHER" id="PTHR38600">
    <property type="entry name" value="TRANSCRIPTIONAL REGULATORY PROTEIN"/>
    <property type="match status" value="1"/>
</dbReference>
<dbReference type="PRINTS" id="PR00778">
    <property type="entry name" value="HTHARSR"/>
</dbReference>
<feature type="domain" description="HTH arsR-type" evidence="1">
    <location>
        <begin position="1"/>
        <end position="95"/>
    </location>
</feature>
<dbReference type="Proteomes" id="UP000595197">
    <property type="component" value="Chromosome"/>
</dbReference>
<evidence type="ECO:0000313" key="3">
    <source>
        <dbReference type="Proteomes" id="UP000595197"/>
    </source>
</evidence>
<dbReference type="InterPro" id="IPR036390">
    <property type="entry name" value="WH_DNA-bd_sf"/>
</dbReference>
<protein>
    <submittedName>
        <fullName evidence="2">Winged helix-turn-helix transcriptional regulator</fullName>
    </submittedName>
</protein>
<dbReference type="InterPro" id="IPR011991">
    <property type="entry name" value="ArsR-like_HTH"/>
</dbReference>
<name>A0ABX7BDN0_9PROT</name>
<dbReference type="EMBL" id="CP067420">
    <property type="protein sequence ID" value="QQP91141.1"/>
    <property type="molecule type" value="Genomic_DNA"/>
</dbReference>
<dbReference type="InterPro" id="IPR036388">
    <property type="entry name" value="WH-like_DNA-bd_sf"/>
</dbReference>
<dbReference type="RefSeq" id="WP_201078746.1">
    <property type="nucleotide sequence ID" value="NZ_CP067420.1"/>
</dbReference>
<dbReference type="Gene3D" id="1.10.10.10">
    <property type="entry name" value="Winged helix-like DNA-binding domain superfamily/Winged helix DNA-binding domain"/>
    <property type="match status" value="1"/>
</dbReference>